<keyword evidence="4" id="KW-1185">Reference proteome</keyword>
<protein>
    <recommendedName>
        <fullName evidence="5">Lipoprotein</fullName>
    </recommendedName>
</protein>
<organism evidence="3 4">
    <name type="scientific">Sorangium atrum</name>
    <dbReference type="NCBI Taxonomy" id="2995308"/>
    <lineage>
        <taxon>Bacteria</taxon>
        <taxon>Pseudomonadati</taxon>
        <taxon>Myxococcota</taxon>
        <taxon>Polyangia</taxon>
        <taxon>Polyangiales</taxon>
        <taxon>Polyangiaceae</taxon>
        <taxon>Sorangium</taxon>
    </lineage>
</organism>
<sequence length="377" mass="39317">MDRTRAAHRPLHRWPGALAITVVTLVGCSGAPPATAPPPPSAASQEAQPPAAPAIAQAPTAAPGASAAAPEEPPRAAAHAAAQLTIDKAITIGKWPEGIAVVGDTAWVAESGNRRVARVDLKRGEVVSRVAVGRLPVQVVASPEGAIYTLAHTDRAIWAIDGQTARARALARLPDSPQDMVVADGALWVLLWSKGSSANSSVVRIDPATGGQRRSPALGRDAFALAVGHGRIWVAHGNGKVSVVDQTSLEPRDELHIGDLHRRIAAGPGAIFTDVRSGVARLDPMSGRATSEVALGETVSVLRQMGDDVIAVGESGRTWLLDPENLTIRAILSPPDGVRSPHDAWRHGETLLLTEFDDAGAGGKEDGRLLILRSSPR</sequence>
<dbReference type="RefSeq" id="WP_272101081.1">
    <property type="nucleotide sequence ID" value="NZ_JAQNDK010000004.1"/>
</dbReference>
<dbReference type="InterPro" id="IPR015943">
    <property type="entry name" value="WD40/YVTN_repeat-like_dom_sf"/>
</dbReference>
<evidence type="ECO:0000256" key="2">
    <source>
        <dbReference type="SAM" id="SignalP"/>
    </source>
</evidence>
<dbReference type="EMBL" id="JAQNDK010000004">
    <property type="protein sequence ID" value="MDC0682931.1"/>
    <property type="molecule type" value="Genomic_DNA"/>
</dbReference>
<dbReference type="PROSITE" id="PS51257">
    <property type="entry name" value="PROKAR_LIPOPROTEIN"/>
    <property type="match status" value="1"/>
</dbReference>
<feature type="compositionally biased region" description="Low complexity" evidence="1">
    <location>
        <begin position="42"/>
        <end position="74"/>
    </location>
</feature>
<feature type="signal peptide" evidence="2">
    <location>
        <begin position="1"/>
        <end position="36"/>
    </location>
</feature>
<evidence type="ECO:0000256" key="1">
    <source>
        <dbReference type="SAM" id="MobiDB-lite"/>
    </source>
</evidence>
<dbReference type="PANTHER" id="PTHR47197">
    <property type="entry name" value="PROTEIN NIRF"/>
    <property type="match status" value="1"/>
</dbReference>
<feature type="region of interest" description="Disordered" evidence="1">
    <location>
        <begin position="31"/>
        <end position="74"/>
    </location>
</feature>
<dbReference type="Gene3D" id="2.130.10.10">
    <property type="entry name" value="YVTN repeat-like/Quinoprotein amine dehydrogenase"/>
    <property type="match status" value="1"/>
</dbReference>
<reference evidence="3 4" key="1">
    <citation type="submission" date="2023-01" db="EMBL/GenBank/DDBJ databases">
        <title>Minimal conservation of predation-associated metabolite biosynthetic gene clusters underscores biosynthetic potential of Myxococcota including descriptions for ten novel species: Archangium lansinium sp. nov., Myxococcus landrumus sp. nov., Nannocystis bai.</title>
        <authorList>
            <person name="Ahearne A."/>
            <person name="Stevens C."/>
            <person name="Dowd S."/>
        </authorList>
    </citation>
    <scope>NUCLEOTIDE SEQUENCE [LARGE SCALE GENOMIC DNA]</scope>
    <source>
        <strain evidence="3 4">WIWO2</strain>
    </source>
</reference>
<dbReference type="Proteomes" id="UP001217485">
    <property type="component" value="Unassembled WGS sequence"/>
</dbReference>
<comment type="caution">
    <text evidence="3">The sequence shown here is derived from an EMBL/GenBank/DDBJ whole genome shotgun (WGS) entry which is preliminary data.</text>
</comment>
<evidence type="ECO:0008006" key="5">
    <source>
        <dbReference type="Google" id="ProtNLM"/>
    </source>
</evidence>
<keyword evidence="2" id="KW-0732">Signal</keyword>
<feature type="chain" id="PRO_5047373234" description="Lipoprotein" evidence="2">
    <location>
        <begin position="37"/>
        <end position="377"/>
    </location>
</feature>
<name>A0ABT5C920_9BACT</name>
<evidence type="ECO:0000313" key="3">
    <source>
        <dbReference type="EMBL" id="MDC0682931.1"/>
    </source>
</evidence>
<dbReference type="SUPFAM" id="SSF63825">
    <property type="entry name" value="YWTD domain"/>
    <property type="match status" value="1"/>
</dbReference>
<dbReference type="InterPro" id="IPR051200">
    <property type="entry name" value="Host-pathogen_enzymatic-act"/>
</dbReference>
<evidence type="ECO:0000313" key="4">
    <source>
        <dbReference type="Proteomes" id="UP001217485"/>
    </source>
</evidence>
<gene>
    <name evidence="3" type="ORF">POL72_34710</name>
</gene>
<proteinExistence type="predicted"/>
<accession>A0ABT5C920</accession>
<dbReference type="PANTHER" id="PTHR47197:SF3">
    <property type="entry name" value="DIHYDRO-HEME D1 DEHYDROGENASE"/>
    <property type="match status" value="1"/>
</dbReference>